<organism evidence="2 3">
    <name type="scientific">Sinobacterium caligoides</name>
    <dbReference type="NCBI Taxonomy" id="933926"/>
    <lineage>
        <taxon>Bacteria</taxon>
        <taxon>Pseudomonadati</taxon>
        <taxon>Pseudomonadota</taxon>
        <taxon>Gammaproteobacteria</taxon>
        <taxon>Cellvibrionales</taxon>
        <taxon>Spongiibacteraceae</taxon>
        <taxon>Sinobacterium</taxon>
    </lineage>
</organism>
<proteinExistence type="predicted"/>
<dbReference type="RefSeq" id="WP_123712031.1">
    <property type="nucleotide sequence ID" value="NZ_RKHR01000004.1"/>
</dbReference>
<evidence type="ECO:0000259" key="1">
    <source>
        <dbReference type="Pfam" id="PF10816"/>
    </source>
</evidence>
<protein>
    <submittedName>
        <fullName evidence="2">Uncharacterized protein DUF2760</fullName>
    </submittedName>
</protein>
<dbReference type="EMBL" id="RKHR01000004">
    <property type="protein sequence ID" value="ROS01213.1"/>
    <property type="molecule type" value="Genomic_DNA"/>
</dbReference>
<dbReference type="Proteomes" id="UP000275394">
    <property type="component" value="Unassembled WGS sequence"/>
</dbReference>
<reference evidence="2 3" key="1">
    <citation type="submission" date="2018-11" db="EMBL/GenBank/DDBJ databases">
        <title>Genomic Encyclopedia of Type Strains, Phase IV (KMG-IV): sequencing the most valuable type-strain genomes for metagenomic binning, comparative biology and taxonomic classification.</title>
        <authorList>
            <person name="Goeker M."/>
        </authorList>
    </citation>
    <scope>NUCLEOTIDE SEQUENCE [LARGE SCALE GENOMIC DNA]</scope>
    <source>
        <strain evidence="2 3">DSM 100316</strain>
    </source>
</reference>
<dbReference type="OrthoDB" id="21395at2"/>
<dbReference type="AlphaFoldDB" id="A0A3N2DN30"/>
<feature type="domain" description="DUF2760" evidence="1">
    <location>
        <begin position="47"/>
        <end position="168"/>
    </location>
</feature>
<dbReference type="InterPro" id="IPR021212">
    <property type="entry name" value="DUF2760"/>
</dbReference>
<gene>
    <name evidence="2" type="ORF">EDC56_1641</name>
</gene>
<accession>A0A3N2DN30</accession>
<keyword evidence="3" id="KW-1185">Reference proteome</keyword>
<name>A0A3N2DN30_9GAMM</name>
<sequence>MRIYTAFLYFFKILLMGDKALAKDEPEVATVEQAPVESKPVFHVSTAPAIQVLALLQSEGRLIDFLQEDIAAYGDDDIGAAVRDIHAGCRGVLDKHFALERIMSEEEGCMVSVAADFDPSRIELQGEIKSGASLSGALLHGGWLASKVELPTVAEGADEKVVAPAQVEVGA</sequence>
<comment type="caution">
    <text evidence="2">The sequence shown here is derived from an EMBL/GenBank/DDBJ whole genome shotgun (WGS) entry which is preliminary data.</text>
</comment>
<dbReference type="Pfam" id="PF10816">
    <property type="entry name" value="DUF2760"/>
    <property type="match status" value="1"/>
</dbReference>
<evidence type="ECO:0000313" key="3">
    <source>
        <dbReference type="Proteomes" id="UP000275394"/>
    </source>
</evidence>
<evidence type="ECO:0000313" key="2">
    <source>
        <dbReference type="EMBL" id="ROS01213.1"/>
    </source>
</evidence>